<gene>
    <name evidence="4 6" type="primary">rplM</name>
    <name evidence="6" type="ORF">MMAN_30890</name>
</gene>
<dbReference type="PANTHER" id="PTHR11545:SF2">
    <property type="entry name" value="LARGE RIBOSOMAL SUBUNIT PROTEIN UL13M"/>
    <property type="match status" value="1"/>
</dbReference>
<comment type="subunit">
    <text evidence="4">Part of the 50S ribosomal subunit.</text>
</comment>
<name>A0ABN6ABM7_MYCNT</name>
<dbReference type="PANTHER" id="PTHR11545">
    <property type="entry name" value="RIBOSOMAL PROTEIN L13"/>
    <property type="match status" value="1"/>
</dbReference>
<keyword evidence="7" id="KW-1185">Reference proteome</keyword>
<dbReference type="HAMAP" id="MF_01366">
    <property type="entry name" value="Ribosomal_uL13"/>
    <property type="match status" value="1"/>
</dbReference>
<evidence type="ECO:0000256" key="5">
    <source>
        <dbReference type="SAM" id="MobiDB-lite"/>
    </source>
</evidence>
<dbReference type="Pfam" id="PF00572">
    <property type="entry name" value="Ribosomal_L13"/>
    <property type="match status" value="1"/>
</dbReference>
<dbReference type="InterPro" id="IPR036899">
    <property type="entry name" value="Ribosomal_uL13_sf"/>
</dbReference>
<accession>A0ABN6ABM7</accession>
<dbReference type="NCBIfam" id="TIGR01066">
    <property type="entry name" value="rplM_bact"/>
    <property type="match status" value="1"/>
</dbReference>
<evidence type="ECO:0000256" key="1">
    <source>
        <dbReference type="ARBA" id="ARBA00006227"/>
    </source>
</evidence>
<proteinExistence type="inferred from homology"/>
<keyword evidence="2 4" id="KW-0689">Ribosomal protein</keyword>
<comment type="similarity">
    <text evidence="1 4">Belongs to the universal ribosomal protein uL13 family.</text>
</comment>
<sequence length="196" mass="21629">MAVGKLLRWRAVRRGLGSMSVAETKPCRERLTGPRVTRDPPREEEKVSAVPTYTPKAGDTTRSWHVIDATDVVLGRLAVAAATLLRGKHKPTFTPNVDGGDFVIVINADKVAFSGQKLDKKLAYRHSGYPGGLSSRTMRELMDKHPDRVVEDAIIGMLPKNKLARQIARKLHVYAGPTHPHAAQQPVPYEIKQVAQ</sequence>
<dbReference type="CDD" id="cd00392">
    <property type="entry name" value="Ribosomal_L13"/>
    <property type="match status" value="1"/>
</dbReference>
<organism evidence="6 7">
    <name type="scientific">Mycobacterium mantenii</name>
    <dbReference type="NCBI Taxonomy" id="560555"/>
    <lineage>
        <taxon>Bacteria</taxon>
        <taxon>Bacillati</taxon>
        <taxon>Actinomycetota</taxon>
        <taxon>Actinomycetes</taxon>
        <taxon>Mycobacteriales</taxon>
        <taxon>Mycobacteriaceae</taxon>
        <taxon>Mycobacterium</taxon>
        <taxon>Mycobacterium avium complex (MAC)</taxon>
    </lineage>
</organism>
<evidence type="ECO:0000256" key="2">
    <source>
        <dbReference type="ARBA" id="ARBA00022980"/>
    </source>
</evidence>
<dbReference type="Proteomes" id="UP000465812">
    <property type="component" value="Chromosome"/>
</dbReference>
<comment type="function">
    <text evidence="4">This protein is one of the early assembly proteins of the 50S ribosomal subunit, although it is not seen to bind rRNA by itself. It is important during the early stages of 50S assembly.</text>
</comment>
<evidence type="ECO:0000256" key="4">
    <source>
        <dbReference type="HAMAP-Rule" id="MF_01366"/>
    </source>
</evidence>
<dbReference type="Gene3D" id="3.90.1180.10">
    <property type="entry name" value="Ribosomal protein L13"/>
    <property type="match status" value="1"/>
</dbReference>
<keyword evidence="3 4" id="KW-0687">Ribonucleoprotein</keyword>
<evidence type="ECO:0000313" key="6">
    <source>
        <dbReference type="EMBL" id="BBY38955.1"/>
    </source>
</evidence>
<dbReference type="SUPFAM" id="SSF52161">
    <property type="entry name" value="Ribosomal protein L13"/>
    <property type="match status" value="1"/>
</dbReference>
<dbReference type="GO" id="GO:0005840">
    <property type="term" value="C:ribosome"/>
    <property type="evidence" value="ECO:0007669"/>
    <property type="project" value="UniProtKB-KW"/>
</dbReference>
<feature type="region of interest" description="Disordered" evidence="5">
    <location>
        <begin position="31"/>
        <end position="55"/>
    </location>
</feature>
<protein>
    <recommendedName>
        <fullName evidence="4">Large ribosomal subunit protein uL13</fullName>
    </recommendedName>
</protein>
<dbReference type="InterPro" id="IPR005822">
    <property type="entry name" value="Ribosomal_uL13"/>
</dbReference>
<dbReference type="EMBL" id="AP022590">
    <property type="protein sequence ID" value="BBY38955.1"/>
    <property type="molecule type" value="Genomic_DNA"/>
</dbReference>
<reference evidence="6 7" key="1">
    <citation type="journal article" date="2019" name="Emerg. Microbes Infect.">
        <title>Comprehensive subspecies identification of 175 nontuberculous mycobacteria species based on 7547 genomic profiles.</title>
        <authorList>
            <person name="Matsumoto Y."/>
            <person name="Kinjo T."/>
            <person name="Motooka D."/>
            <person name="Nabeya D."/>
            <person name="Jung N."/>
            <person name="Uechi K."/>
            <person name="Horii T."/>
            <person name="Iida T."/>
            <person name="Fujita J."/>
            <person name="Nakamura S."/>
        </authorList>
    </citation>
    <scope>NUCLEOTIDE SEQUENCE [LARGE SCALE GENOMIC DNA]</scope>
    <source>
        <strain evidence="6 7">JCM 18113</strain>
    </source>
</reference>
<feature type="compositionally biased region" description="Basic and acidic residues" evidence="5">
    <location>
        <begin position="31"/>
        <end position="47"/>
    </location>
</feature>
<evidence type="ECO:0000313" key="7">
    <source>
        <dbReference type="Proteomes" id="UP000465812"/>
    </source>
</evidence>
<evidence type="ECO:0000256" key="3">
    <source>
        <dbReference type="ARBA" id="ARBA00023274"/>
    </source>
</evidence>
<dbReference type="InterPro" id="IPR005823">
    <property type="entry name" value="Ribosomal_uL13_bac-type"/>
</dbReference>